<sequence>QKIYSSNYATSAQCQLFYISMAETRTFFERAFPAITELSNDEQEHLFKSFLMRFVVTDNLYRTRRIWGEIKRYVMFTVESCMDIECTDSFLEEGYGGANREALISSVQALYKAQYDVVVPAMVRAQITLKEFHAMIGLVLCEI</sequence>
<accession>A0AAV5W1W3</accession>
<dbReference type="EMBL" id="BTSY01000004">
    <property type="protein sequence ID" value="GMT25822.1"/>
    <property type="molecule type" value="Genomic_DNA"/>
</dbReference>
<dbReference type="InterPro" id="IPR000536">
    <property type="entry name" value="Nucl_hrmn_rcpt_lig-bd"/>
</dbReference>
<dbReference type="PANTHER" id="PTHR46011">
    <property type="entry name" value="NUCLEAR HORMONE RECEPTOR FAMILY MEMBER NHR-86-RELATED"/>
    <property type="match status" value="1"/>
</dbReference>
<feature type="non-terminal residue" evidence="5">
    <location>
        <position position="1"/>
    </location>
</feature>
<keyword evidence="2" id="KW-0804">Transcription</keyword>
<evidence type="ECO:0000256" key="2">
    <source>
        <dbReference type="ARBA" id="ARBA00023163"/>
    </source>
</evidence>
<evidence type="ECO:0000259" key="4">
    <source>
        <dbReference type="Pfam" id="PF00104"/>
    </source>
</evidence>
<dbReference type="Gene3D" id="1.10.565.10">
    <property type="entry name" value="Retinoid X Receptor"/>
    <property type="match status" value="1"/>
</dbReference>
<dbReference type="Pfam" id="PF00104">
    <property type="entry name" value="Hormone_recep"/>
    <property type="match status" value="1"/>
</dbReference>
<dbReference type="GO" id="GO:0003700">
    <property type="term" value="F:DNA-binding transcription factor activity"/>
    <property type="evidence" value="ECO:0007669"/>
    <property type="project" value="TreeGrafter"/>
</dbReference>
<evidence type="ECO:0000256" key="3">
    <source>
        <dbReference type="ARBA" id="ARBA00023170"/>
    </source>
</evidence>
<name>A0AAV5W1W3_9BILA</name>
<proteinExistence type="predicted"/>
<organism evidence="5 6">
    <name type="scientific">Pristionchus fissidentatus</name>
    <dbReference type="NCBI Taxonomy" id="1538716"/>
    <lineage>
        <taxon>Eukaryota</taxon>
        <taxon>Metazoa</taxon>
        <taxon>Ecdysozoa</taxon>
        <taxon>Nematoda</taxon>
        <taxon>Chromadorea</taxon>
        <taxon>Rhabditida</taxon>
        <taxon>Rhabditina</taxon>
        <taxon>Diplogasteromorpha</taxon>
        <taxon>Diplogasteroidea</taxon>
        <taxon>Neodiplogasteridae</taxon>
        <taxon>Pristionchus</taxon>
    </lineage>
</organism>
<evidence type="ECO:0000313" key="6">
    <source>
        <dbReference type="Proteomes" id="UP001432322"/>
    </source>
</evidence>
<gene>
    <name evidence="5" type="ORF">PFISCL1PPCAC_17119</name>
</gene>
<evidence type="ECO:0000256" key="1">
    <source>
        <dbReference type="ARBA" id="ARBA00023015"/>
    </source>
</evidence>
<reference evidence="5" key="1">
    <citation type="submission" date="2023-10" db="EMBL/GenBank/DDBJ databases">
        <title>Genome assembly of Pristionchus species.</title>
        <authorList>
            <person name="Yoshida K."/>
            <person name="Sommer R.J."/>
        </authorList>
    </citation>
    <scope>NUCLEOTIDE SEQUENCE</scope>
    <source>
        <strain evidence="5">RS5133</strain>
    </source>
</reference>
<dbReference type="SUPFAM" id="SSF48508">
    <property type="entry name" value="Nuclear receptor ligand-binding domain"/>
    <property type="match status" value="1"/>
</dbReference>
<dbReference type="Proteomes" id="UP001432322">
    <property type="component" value="Unassembled WGS sequence"/>
</dbReference>
<protein>
    <recommendedName>
        <fullName evidence="4">NR LBD domain-containing protein</fullName>
    </recommendedName>
</protein>
<keyword evidence="3" id="KW-0675">Receptor</keyword>
<comment type="caution">
    <text evidence="5">The sequence shown here is derived from an EMBL/GenBank/DDBJ whole genome shotgun (WGS) entry which is preliminary data.</text>
</comment>
<feature type="domain" description="NR LBD" evidence="4">
    <location>
        <begin position="14"/>
        <end position="141"/>
    </location>
</feature>
<dbReference type="AlphaFoldDB" id="A0AAV5W1W3"/>
<keyword evidence="1" id="KW-0805">Transcription regulation</keyword>
<dbReference type="GO" id="GO:0005634">
    <property type="term" value="C:nucleus"/>
    <property type="evidence" value="ECO:0007669"/>
    <property type="project" value="TreeGrafter"/>
</dbReference>
<feature type="non-terminal residue" evidence="5">
    <location>
        <position position="143"/>
    </location>
</feature>
<dbReference type="PANTHER" id="PTHR46011:SF6">
    <property type="entry name" value="HIGH ZINC ACTIVATED NUCLEAR RECEPTOR PROTEIN"/>
    <property type="match status" value="1"/>
</dbReference>
<evidence type="ECO:0000313" key="5">
    <source>
        <dbReference type="EMBL" id="GMT25822.1"/>
    </source>
</evidence>
<dbReference type="InterPro" id="IPR035500">
    <property type="entry name" value="NHR-like_dom_sf"/>
</dbReference>
<keyword evidence="6" id="KW-1185">Reference proteome</keyword>